<feature type="transmembrane region" description="Helical" evidence="6">
    <location>
        <begin position="40"/>
        <end position="62"/>
    </location>
</feature>
<dbReference type="EMBL" id="QPKB01000004">
    <property type="protein sequence ID" value="RWR83296.1"/>
    <property type="molecule type" value="Genomic_DNA"/>
</dbReference>
<dbReference type="InterPro" id="IPR037185">
    <property type="entry name" value="EmrE-like"/>
</dbReference>
<comment type="similarity">
    <text evidence="2 6">Belongs to the drug/metabolite transporter (DMT) superfamily. Plant drug/metabolite exporter (P-DME) (TC 2.A.7.4) family.</text>
</comment>
<feature type="transmembrane region" description="Helical" evidence="6">
    <location>
        <begin position="250"/>
        <end position="271"/>
    </location>
</feature>
<protein>
    <recommendedName>
        <fullName evidence="6">WAT1-related protein</fullName>
    </recommendedName>
</protein>
<dbReference type="Proteomes" id="UP000283530">
    <property type="component" value="Unassembled WGS sequence"/>
</dbReference>
<evidence type="ECO:0000256" key="1">
    <source>
        <dbReference type="ARBA" id="ARBA00004141"/>
    </source>
</evidence>
<evidence type="ECO:0000313" key="9">
    <source>
        <dbReference type="EMBL" id="RWR83296.1"/>
    </source>
</evidence>
<feature type="domain" description="EamA" evidence="8">
    <location>
        <begin position="24"/>
        <end position="148"/>
    </location>
</feature>
<dbReference type="AlphaFoldDB" id="A0A443NXT1"/>
<evidence type="ECO:0000313" key="10">
    <source>
        <dbReference type="Proteomes" id="UP000283530"/>
    </source>
</evidence>
<comment type="caution">
    <text evidence="9">The sequence shown here is derived from an EMBL/GenBank/DDBJ whole genome shotgun (WGS) entry which is preliminary data.</text>
</comment>
<dbReference type="OrthoDB" id="1728340at2759"/>
<evidence type="ECO:0000256" key="5">
    <source>
        <dbReference type="ARBA" id="ARBA00023136"/>
    </source>
</evidence>
<dbReference type="GO" id="GO:0022857">
    <property type="term" value="F:transmembrane transporter activity"/>
    <property type="evidence" value="ECO:0007669"/>
    <property type="project" value="InterPro"/>
</dbReference>
<feature type="transmembrane region" description="Helical" evidence="6">
    <location>
        <begin position="283"/>
        <end position="302"/>
    </location>
</feature>
<organism evidence="9 10">
    <name type="scientific">Cinnamomum micranthum f. kanehirae</name>
    <dbReference type="NCBI Taxonomy" id="337451"/>
    <lineage>
        <taxon>Eukaryota</taxon>
        <taxon>Viridiplantae</taxon>
        <taxon>Streptophyta</taxon>
        <taxon>Embryophyta</taxon>
        <taxon>Tracheophyta</taxon>
        <taxon>Spermatophyta</taxon>
        <taxon>Magnoliopsida</taxon>
        <taxon>Magnoliidae</taxon>
        <taxon>Laurales</taxon>
        <taxon>Lauraceae</taxon>
        <taxon>Cinnamomum</taxon>
    </lineage>
</organism>
<keyword evidence="3 6" id="KW-0812">Transmembrane</keyword>
<dbReference type="InterPro" id="IPR030184">
    <property type="entry name" value="WAT1-related"/>
</dbReference>
<reference evidence="9 10" key="1">
    <citation type="journal article" date="2019" name="Nat. Plants">
        <title>Stout camphor tree genome fills gaps in understanding of flowering plant genome evolution.</title>
        <authorList>
            <person name="Chaw S.M."/>
            <person name="Liu Y.C."/>
            <person name="Wu Y.W."/>
            <person name="Wang H.Y."/>
            <person name="Lin C.I."/>
            <person name="Wu C.S."/>
            <person name="Ke H.M."/>
            <person name="Chang L.Y."/>
            <person name="Hsu C.Y."/>
            <person name="Yang H.T."/>
            <person name="Sudianto E."/>
            <person name="Hsu M.H."/>
            <person name="Wu K.P."/>
            <person name="Wang L.N."/>
            <person name="Leebens-Mack J.H."/>
            <person name="Tsai I.J."/>
        </authorList>
    </citation>
    <scope>NUCLEOTIDE SEQUENCE [LARGE SCALE GENOMIC DNA]</scope>
    <source>
        <strain evidence="10">cv. Chaw 1501</strain>
        <tissue evidence="9">Young leaves</tissue>
    </source>
</reference>
<feature type="domain" description="EamA" evidence="8">
    <location>
        <begin position="188"/>
        <end position="325"/>
    </location>
</feature>
<keyword evidence="4 6" id="KW-1133">Transmembrane helix</keyword>
<feature type="transmembrane region" description="Helical" evidence="6">
    <location>
        <begin position="185"/>
        <end position="205"/>
    </location>
</feature>
<feature type="transmembrane region" description="Helical" evidence="6">
    <location>
        <begin position="74"/>
        <end position="96"/>
    </location>
</feature>
<feature type="compositionally biased region" description="Basic and acidic residues" evidence="7">
    <location>
        <begin position="354"/>
        <end position="363"/>
    </location>
</feature>
<evidence type="ECO:0000259" key="8">
    <source>
        <dbReference type="Pfam" id="PF00892"/>
    </source>
</evidence>
<proteinExistence type="inferred from homology"/>
<feature type="transmembrane region" description="Helical" evidence="6">
    <location>
        <begin position="12"/>
        <end position="34"/>
    </location>
</feature>
<feature type="transmembrane region" description="Helical" evidence="6">
    <location>
        <begin position="102"/>
        <end position="124"/>
    </location>
</feature>
<comment type="subcellular location">
    <subcellularLocation>
        <location evidence="1 6">Membrane</location>
        <topology evidence="1 6">Multi-pass membrane protein</topology>
    </subcellularLocation>
</comment>
<keyword evidence="5 6" id="KW-0472">Membrane</keyword>
<evidence type="ECO:0000256" key="4">
    <source>
        <dbReference type="ARBA" id="ARBA00022989"/>
    </source>
</evidence>
<evidence type="ECO:0000256" key="2">
    <source>
        <dbReference type="ARBA" id="ARBA00007635"/>
    </source>
</evidence>
<feature type="transmembrane region" description="Helical" evidence="6">
    <location>
        <begin position="217"/>
        <end position="238"/>
    </location>
</feature>
<feature type="transmembrane region" description="Helical" evidence="6">
    <location>
        <begin position="308"/>
        <end position="326"/>
    </location>
</feature>
<feature type="region of interest" description="Disordered" evidence="7">
    <location>
        <begin position="341"/>
        <end position="393"/>
    </location>
</feature>
<evidence type="ECO:0000256" key="7">
    <source>
        <dbReference type="SAM" id="MobiDB-lite"/>
    </source>
</evidence>
<evidence type="ECO:0000256" key="3">
    <source>
        <dbReference type="ARBA" id="ARBA00022692"/>
    </source>
</evidence>
<dbReference type="GO" id="GO:0016020">
    <property type="term" value="C:membrane"/>
    <property type="evidence" value="ECO:0007669"/>
    <property type="project" value="UniProtKB-SubCell"/>
</dbReference>
<gene>
    <name evidence="9" type="ORF">CKAN_01204700</name>
</gene>
<dbReference type="PANTHER" id="PTHR31218">
    <property type="entry name" value="WAT1-RELATED PROTEIN"/>
    <property type="match status" value="1"/>
</dbReference>
<keyword evidence="10" id="KW-1185">Reference proteome</keyword>
<evidence type="ECO:0000256" key="6">
    <source>
        <dbReference type="RuleBase" id="RU363077"/>
    </source>
</evidence>
<dbReference type="STRING" id="337451.A0A443NXT1"/>
<sequence length="393" mass="43205">MESRSCFSEALPYVAMILMEFLDVGVTTLLKAAMTKGASQLVMIVYSNAIAALILLPTSYVLERRRGPLTFRLLCWFFFLGFIGITVMQYLALTGISYSSPALASTLNNLVPVYTFILAVIFGFEKLNIRSLSTQARVLGTLVCISGALAATLYKGPSLWTPSSSIPLHLSSHHPAPGSVKRKNWVLGGVFLFTAGICVSFWNILQAATLKKYPWEITIVAFNVLSSAFQSAIVTSILERRSPSAWKISSNIELIAIVYLAIVGNVITFTIQTWCIRKRGPIFMVMFKPLGIVIATISSTFILGDTLFLGSVIGGIIIVAGFYSVMWGQAKEQKKIEAKQDDGLELGSSSQRLAQEEKSRDQDIQDEELCSSSHRRAKQEKRDEIQDGEVSSS</sequence>
<dbReference type="Pfam" id="PF00892">
    <property type="entry name" value="EamA"/>
    <property type="match status" value="2"/>
</dbReference>
<accession>A0A443NXT1</accession>
<dbReference type="InterPro" id="IPR000620">
    <property type="entry name" value="EamA_dom"/>
</dbReference>
<name>A0A443NXT1_9MAGN</name>
<feature type="transmembrane region" description="Helical" evidence="6">
    <location>
        <begin position="136"/>
        <end position="154"/>
    </location>
</feature>
<dbReference type="SUPFAM" id="SSF103481">
    <property type="entry name" value="Multidrug resistance efflux transporter EmrE"/>
    <property type="match status" value="2"/>
</dbReference>